<reference evidence="2" key="2">
    <citation type="submission" date="2023-05" db="EMBL/GenBank/DDBJ databases">
        <authorList>
            <consortium name="Lawrence Berkeley National Laboratory"/>
            <person name="Steindorff A."/>
            <person name="Hensen N."/>
            <person name="Bonometti L."/>
            <person name="Westerberg I."/>
            <person name="Brannstrom I.O."/>
            <person name="Guillou S."/>
            <person name="Cros-Aarteil S."/>
            <person name="Calhoun S."/>
            <person name="Haridas S."/>
            <person name="Kuo A."/>
            <person name="Mondo S."/>
            <person name="Pangilinan J."/>
            <person name="Riley R."/>
            <person name="Labutti K."/>
            <person name="Andreopoulos B."/>
            <person name="Lipzen A."/>
            <person name="Chen C."/>
            <person name="Yanf M."/>
            <person name="Daum C."/>
            <person name="Ng V."/>
            <person name="Clum A."/>
            <person name="Ohm R."/>
            <person name="Martin F."/>
            <person name="Silar P."/>
            <person name="Natvig D."/>
            <person name="Lalanne C."/>
            <person name="Gautier V."/>
            <person name="Ament-Velasquez S.L."/>
            <person name="Kruys A."/>
            <person name="Hutchinson M.I."/>
            <person name="Powell A.J."/>
            <person name="Barry K."/>
            <person name="Miller A.N."/>
            <person name="Grigoriev I.V."/>
            <person name="Debuchy R."/>
            <person name="Gladieux P."/>
            <person name="Thoren M.H."/>
            <person name="Johannesson H."/>
        </authorList>
    </citation>
    <scope>NUCLEOTIDE SEQUENCE</scope>
    <source>
        <strain evidence="2">CBS 315.58</strain>
    </source>
</reference>
<keyword evidence="3" id="KW-1185">Reference proteome</keyword>
<sequence length="104" mass="11799">MPRTDVSHPLLFTLQWILLCDSRYLAAVLTNLDDRSVLGMVLDLFRHIEPMTWVSFSQGRLILHSPPADITFWAFFFPPQAFSFFSSLFASAACISRPLYAGSL</sequence>
<gene>
    <name evidence="2" type="ORF">QBC40DRAFT_109110</name>
</gene>
<feature type="chain" id="PRO_5042907351" description="Secreted protein" evidence="1">
    <location>
        <begin position="23"/>
        <end position="104"/>
    </location>
</feature>
<name>A0AAN7AS14_9PEZI</name>
<evidence type="ECO:0000313" key="2">
    <source>
        <dbReference type="EMBL" id="KAK4197004.1"/>
    </source>
</evidence>
<feature type="signal peptide" evidence="1">
    <location>
        <begin position="1"/>
        <end position="22"/>
    </location>
</feature>
<keyword evidence="1" id="KW-0732">Signal</keyword>
<evidence type="ECO:0000313" key="3">
    <source>
        <dbReference type="Proteomes" id="UP001303160"/>
    </source>
</evidence>
<dbReference type="Proteomes" id="UP001303160">
    <property type="component" value="Unassembled WGS sequence"/>
</dbReference>
<dbReference type="AlphaFoldDB" id="A0AAN7AS14"/>
<proteinExistence type="predicted"/>
<comment type="caution">
    <text evidence="2">The sequence shown here is derived from an EMBL/GenBank/DDBJ whole genome shotgun (WGS) entry which is preliminary data.</text>
</comment>
<reference evidence="2" key="1">
    <citation type="journal article" date="2023" name="Mol. Phylogenet. Evol.">
        <title>Genome-scale phylogeny and comparative genomics of the fungal order Sordariales.</title>
        <authorList>
            <person name="Hensen N."/>
            <person name="Bonometti L."/>
            <person name="Westerberg I."/>
            <person name="Brannstrom I.O."/>
            <person name="Guillou S."/>
            <person name="Cros-Aarteil S."/>
            <person name="Calhoun S."/>
            <person name="Haridas S."/>
            <person name="Kuo A."/>
            <person name="Mondo S."/>
            <person name="Pangilinan J."/>
            <person name="Riley R."/>
            <person name="LaButti K."/>
            <person name="Andreopoulos B."/>
            <person name="Lipzen A."/>
            <person name="Chen C."/>
            <person name="Yan M."/>
            <person name="Daum C."/>
            <person name="Ng V."/>
            <person name="Clum A."/>
            <person name="Steindorff A."/>
            <person name="Ohm R.A."/>
            <person name="Martin F."/>
            <person name="Silar P."/>
            <person name="Natvig D.O."/>
            <person name="Lalanne C."/>
            <person name="Gautier V."/>
            <person name="Ament-Velasquez S.L."/>
            <person name="Kruys A."/>
            <person name="Hutchinson M.I."/>
            <person name="Powell A.J."/>
            <person name="Barry K."/>
            <person name="Miller A.N."/>
            <person name="Grigoriev I.V."/>
            <person name="Debuchy R."/>
            <person name="Gladieux P."/>
            <person name="Hiltunen Thoren M."/>
            <person name="Johannesson H."/>
        </authorList>
    </citation>
    <scope>NUCLEOTIDE SEQUENCE</scope>
    <source>
        <strain evidence="2">CBS 315.58</strain>
    </source>
</reference>
<evidence type="ECO:0000256" key="1">
    <source>
        <dbReference type="SAM" id="SignalP"/>
    </source>
</evidence>
<protein>
    <recommendedName>
        <fullName evidence="4">Secreted protein</fullName>
    </recommendedName>
</protein>
<evidence type="ECO:0008006" key="4">
    <source>
        <dbReference type="Google" id="ProtNLM"/>
    </source>
</evidence>
<accession>A0AAN7AS14</accession>
<dbReference type="EMBL" id="MU863972">
    <property type="protein sequence ID" value="KAK4197004.1"/>
    <property type="molecule type" value="Genomic_DNA"/>
</dbReference>
<organism evidence="2 3">
    <name type="scientific">Triangularia verruculosa</name>
    <dbReference type="NCBI Taxonomy" id="2587418"/>
    <lineage>
        <taxon>Eukaryota</taxon>
        <taxon>Fungi</taxon>
        <taxon>Dikarya</taxon>
        <taxon>Ascomycota</taxon>
        <taxon>Pezizomycotina</taxon>
        <taxon>Sordariomycetes</taxon>
        <taxon>Sordariomycetidae</taxon>
        <taxon>Sordariales</taxon>
        <taxon>Podosporaceae</taxon>
        <taxon>Triangularia</taxon>
    </lineage>
</organism>